<reference evidence="3" key="1">
    <citation type="journal article" date="2019" name="Int. J. Syst. Evol. Microbiol.">
        <title>The Global Catalogue of Microorganisms (GCM) 10K type strain sequencing project: providing services to taxonomists for standard genome sequencing and annotation.</title>
        <authorList>
            <consortium name="The Broad Institute Genomics Platform"/>
            <consortium name="The Broad Institute Genome Sequencing Center for Infectious Disease"/>
            <person name="Wu L."/>
            <person name="Ma J."/>
        </authorList>
    </citation>
    <scope>NUCLEOTIDE SEQUENCE [LARGE SCALE GENOMIC DNA]</scope>
    <source>
        <strain evidence="3">IBRC-M 10813</strain>
    </source>
</reference>
<gene>
    <name evidence="2" type="ORF">ACFOUO_10235</name>
</gene>
<dbReference type="Proteomes" id="UP001595843">
    <property type="component" value="Unassembled WGS sequence"/>
</dbReference>
<keyword evidence="3" id="KW-1185">Reference proteome</keyword>
<organism evidence="2 3">
    <name type="scientific">Salinithrix halophila</name>
    <dbReference type="NCBI Taxonomy" id="1485204"/>
    <lineage>
        <taxon>Bacteria</taxon>
        <taxon>Bacillati</taxon>
        <taxon>Bacillota</taxon>
        <taxon>Bacilli</taxon>
        <taxon>Bacillales</taxon>
        <taxon>Thermoactinomycetaceae</taxon>
        <taxon>Salinithrix</taxon>
    </lineage>
</organism>
<accession>A0ABV8JE11</accession>
<dbReference type="RefSeq" id="WP_380704861.1">
    <property type="nucleotide sequence ID" value="NZ_JBHSAP010000010.1"/>
</dbReference>
<comment type="caution">
    <text evidence="2">The sequence shown here is derived from an EMBL/GenBank/DDBJ whole genome shotgun (WGS) entry which is preliminary data.</text>
</comment>
<sequence>MKTSENTQEICKALVAFHGEVGRITKDGQNPHLKNRYATIDQIIEEIRPILASHGLFIMQMPTNTEAGEIQMTTRIFHTSGQWMESPVLTLKPQKMDPQGIGSAVTYARRYSLTSFLSLNTGEDDDGNSASAPTQQRKVPAKGKAPAAQKPGQKAGGPQGLASQDQRRKLFAKGCTEKGLTKDQLKKLVNYQTGKDSTVKLTPKEIDDLVKLIEAMDGAELVQLIGEKALESAVNTGPIQPEELEGLK</sequence>
<feature type="compositionally biased region" description="Low complexity" evidence="1">
    <location>
        <begin position="142"/>
        <end position="153"/>
    </location>
</feature>
<evidence type="ECO:0000313" key="2">
    <source>
        <dbReference type="EMBL" id="MFC4077181.1"/>
    </source>
</evidence>
<name>A0ABV8JE11_9BACL</name>
<proteinExistence type="predicted"/>
<feature type="compositionally biased region" description="Polar residues" evidence="1">
    <location>
        <begin position="128"/>
        <end position="137"/>
    </location>
</feature>
<evidence type="ECO:0000256" key="1">
    <source>
        <dbReference type="SAM" id="MobiDB-lite"/>
    </source>
</evidence>
<dbReference type="EMBL" id="JBHSAP010000010">
    <property type="protein sequence ID" value="MFC4077181.1"/>
    <property type="molecule type" value="Genomic_DNA"/>
</dbReference>
<dbReference type="Pfam" id="PF04404">
    <property type="entry name" value="ERF"/>
    <property type="match status" value="1"/>
</dbReference>
<evidence type="ECO:0000313" key="3">
    <source>
        <dbReference type="Proteomes" id="UP001595843"/>
    </source>
</evidence>
<protein>
    <submittedName>
        <fullName evidence="2">ERF family protein</fullName>
    </submittedName>
</protein>
<dbReference type="InterPro" id="IPR007499">
    <property type="entry name" value="ERF_bacteria_virus"/>
</dbReference>
<feature type="region of interest" description="Disordered" evidence="1">
    <location>
        <begin position="122"/>
        <end position="166"/>
    </location>
</feature>